<organism evidence="4 5">
    <name type="scientific">Saitozyma podzolica</name>
    <dbReference type="NCBI Taxonomy" id="1890683"/>
    <lineage>
        <taxon>Eukaryota</taxon>
        <taxon>Fungi</taxon>
        <taxon>Dikarya</taxon>
        <taxon>Basidiomycota</taxon>
        <taxon>Agaricomycotina</taxon>
        <taxon>Tremellomycetes</taxon>
        <taxon>Tremellales</taxon>
        <taxon>Trimorphomycetaceae</taxon>
        <taxon>Saitozyma</taxon>
    </lineage>
</organism>
<dbReference type="EMBL" id="RSCD01000010">
    <property type="protein sequence ID" value="RSH90652.1"/>
    <property type="molecule type" value="Genomic_DNA"/>
</dbReference>
<dbReference type="OrthoDB" id="27140at2759"/>
<dbReference type="PANTHER" id="PTHR22957:SF337">
    <property type="entry name" value="TBC1 DOMAIN FAMILY MEMBER 5"/>
    <property type="match status" value="1"/>
</dbReference>
<dbReference type="InterPro" id="IPR000195">
    <property type="entry name" value="Rab-GAP-TBC_dom"/>
</dbReference>
<feature type="region of interest" description="Disordered" evidence="2">
    <location>
        <begin position="419"/>
        <end position="442"/>
    </location>
</feature>
<dbReference type="PANTHER" id="PTHR22957">
    <property type="entry name" value="TBC1 DOMAIN FAMILY MEMBER GTPASE-ACTIVATING PROTEIN"/>
    <property type="match status" value="1"/>
</dbReference>
<protein>
    <recommendedName>
        <fullName evidence="3">Rab-GAP TBC domain-containing protein</fullName>
    </recommendedName>
</protein>
<dbReference type="Proteomes" id="UP000279259">
    <property type="component" value="Unassembled WGS sequence"/>
</dbReference>
<evidence type="ECO:0000256" key="1">
    <source>
        <dbReference type="ARBA" id="ARBA00022468"/>
    </source>
</evidence>
<dbReference type="Gene3D" id="1.10.472.80">
    <property type="entry name" value="Ypt/Rab-GAP domain of gyp1p, domain 3"/>
    <property type="match status" value="1"/>
</dbReference>
<dbReference type="Gene3D" id="1.10.8.270">
    <property type="entry name" value="putative rabgap domain of human tbc1 domain family member 14 like domains"/>
    <property type="match status" value="1"/>
</dbReference>
<dbReference type="AlphaFoldDB" id="A0A427YHU7"/>
<accession>A0A427YHU7</accession>
<evidence type="ECO:0000259" key="3">
    <source>
        <dbReference type="PROSITE" id="PS50086"/>
    </source>
</evidence>
<dbReference type="FunFam" id="1.10.8.270:FF:000031">
    <property type="entry name" value="TBC1 domain family member 5"/>
    <property type="match status" value="1"/>
</dbReference>
<dbReference type="SMART" id="SM00164">
    <property type="entry name" value="TBC"/>
    <property type="match status" value="1"/>
</dbReference>
<evidence type="ECO:0000313" key="4">
    <source>
        <dbReference type="EMBL" id="RSH90652.1"/>
    </source>
</evidence>
<dbReference type="InterPro" id="IPR035969">
    <property type="entry name" value="Rab-GAP_TBC_sf"/>
</dbReference>
<feature type="compositionally biased region" description="Low complexity" evidence="2">
    <location>
        <begin position="629"/>
        <end position="648"/>
    </location>
</feature>
<keyword evidence="5" id="KW-1185">Reference proteome</keyword>
<dbReference type="PROSITE" id="PS50086">
    <property type="entry name" value="TBC_RABGAP"/>
    <property type="match status" value="1"/>
</dbReference>
<dbReference type="Pfam" id="PF00566">
    <property type="entry name" value="RabGAP-TBC"/>
    <property type="match status" value="1"/>
</dbReference>
<dbReference type="GO" id="GO:0005096">
    <property type="term" value="F:GTPase activator activity"/>
    <property type="evidence" value="ECO:0007669"/>
    <property type="project" value="UniProtKB-KW"/>
</dbReference>
<dbReference type="SUPFAM" id="SSF47923">
    <property type="entry name" value="Ypt/Rab-GAP domain of gyp1p"/>
    <property type="match status" value="2"/>
</dbReference>
<name>A0A427YHU7_9TREE</name>
<keyword evidence="1" id="KW-0343">GTPase activation</keyword>
<evidence type="ECO:0000256" key="2">
    <source>
        <dbReference type="SAM" id="MobiDB-lite"/>
    </source>
</evidence>
<gene>
    <name evidence="4" type="ORF">EHS25_001257</name>
</gene>
<feature type="domain" description="Rab-GAP TBC" evidence="3">
    <location>
        <begin position="135"/>
        <end position="336"/>
    </location>
</feature>
<feature type="region of interest" description="Disordered" evidence="2">
    <location>
        <begin position="111"/>
        <end position="133"/>
    </location>
</feature>
<feature type="region of interest" description="Disordered" evidence="2">
    <location>
        <begin position="623"/>
        <end position="648"/>
    </location>
</feature>
<proteinExistence type="predicted"/>
<sequence length="750" mass="82377">MTARGPSEDAVFARPDAEDIRSAWTALFSDPILSLSRLRSSALSKLGLGETAADGGILLRSVYWRFYHGLLPTPTSLDLFPPALETSRAAYTSLRRRYLVAPDGRWAADCSGAEEQAETGPSSPKPDGDGWDPLSLDGQSPWKTWFAHQELRATIRQDVERTFPDIPYFELERVRTALVTVLFLFSVLNPDVGYRQGMHELLAVCFLTVDRDSLLPPRHGTAENPPLRAMYAALDRRYVEHDAFGLFQEVMRGAKAFYEWRAEEGPRIRSVTAPQAPIIIRCNHIHNSLLRRIDPQLWERLETEGVEAQIWAILIFTRELPFPLALRIWDGVFSEDPGLGILDFICVAMLLLIRNELLVADYPTLLTNLLHYPAPSPAYPFSPFLILSQAIFLRNNISPASGVEVVIQNQDILGVRAAPPEPEEQLGGRSAGRGGPSIRGRPPRAMPGFAQGLFERAQAAGLDKAILSTVADLRKNLPDSATAYSYLPNLPFSPLSPAREPSHFSTIPSTAAALPNRTFFPPSLRANSPRPTVAARASMDSDVSIKSLKDAEREIAELRLALLGMGKAMTEWLHTVEPADSTSDDPHVDAWRGLGRIRDTLLDAAGQEVDEIVREWAWHDGLEAPSSRATTPGPDTSAPASASAEATNSNVFERSLPVEPPSEVTPTAPAVTIMPSTPRIPVPVPITAHQPSKLKTCDPSFQAGRPTNGWAFSCADDSPCERELPEDINMEWVRCPSVSGPAQWKRSGVS</sequence>
<dbReference type="STRING" id="1890683.A0A427YHU7"/>
<reference evidence="4 5" key="1">
    <citation type="submission" date="2018-11" db="EMBL/GenBank/DDBJ databases">
        <title>Genome sequence of Saitozyma podzolica DSM 27192.</title>
        <authorList>
            <person name="Aliyu H."/>
            <person name="Gorte O."/>
            <person name="Ochsenreither K."/>
        </authorList>
    </citation>
    <scope>NUCLEOTIDE SEQUENCE [LARGE SCALE GENOMIC DNA]</scope>
    <source>
        <strain evidence="4 5">DSM 27192</strain>
    </source>
</reference>
<evidence type="ECO:0000313" key="5">
    <source>
        <dbReference type="Proteomes" id="UP000279259"/>
    </source>
</evidence>
<comment type="caution">
    <text evidence="4">The sequence shown here is derived from an EMBL/GenBank/DDBJ whole genome shotgun (WGS) entry which is preliminary data.</text>
</comment>